<feature type="chain" id="PRO_5005566277" evidence="3">
    <location>
        <begin position="30"/>
        <end position="426"/>
    </location>
</feature>
<evidence type="ECO:0000313" key="6">
    <source>
        <dbReference type="Proteomes" id="UP000036923"/>
    </source>
</evidence>
<dbReference type="STRING" id="398512.Bccel_2332"/>
<dbReference type="eggNOG" id="COG4833">
    <property type="taxonomic scope" value="Bacteria"/>
</dbReference>
<feature type="domain" description="Beta/gamma crystallin 'Greek key'" evidence="4">
    <location>
        <begin position="386"/>
        <end position="426"/>
    </location>
</feature>
<dbReference type="SUPFAM" id="SSF49695">
    <property type="entry name" value="gamma-Crystallin-like"/>
    <property type="match status" value="2"/>
</dbReference>
<gene>
    <name evidence="5" type="ORF">Bccel_2332</name>
</gene>
<dbReference type="RefSeq" id="WP_050753379.1">
    <property type="nucleotide sequence ID" value="NZ_JQKC01000016.1"/>
</dbReference>
<dbReference type="SMART" id="SM00247">
    <property type="entry name" value="XTALbg"/>
    <property type="match status" value="1"/>
</dbReference>
<keyword evidence="2" id="KW-0677">Repeat</keyword>
<dbReference type="Proteomes" id="UP000036923">
    <property type="component" value="Unassembled WGS sequence"/>
</dbReference>
<dbReference type="OrthoDB" id="787205at2"/>
<dbReference type="Gene3D" id="2.60.20.10">
    <property type="entry name" value="Crystallins"/>
    <property type="match status" value="2"/>
</dbReference>
<evidence type="ECO:0000256" key="2">
    <source>
        <dbReference type="ARBA" id="ARBA00022737"/>
    </source>
</evidence>
<dbReference type="PROSITE" id="PS50915">
    <property type="entry name" value="CRYSTALLIN_BETA_GAMMA"/>
    <property type="match status" value="2"/>
</dbReference>
<sequence precursor="true">MKSNKIIKGFSGFVSVLTVSAILSTAAFAAGPQKVDLRDEINNRGISVRNQGSRGTCVLQALTFLEEYALTGTYGTSYNHMSIDYGIQAGNRVIGEQQDESSSFNKFYRGYNEFGAITDSSWSYDGNADYNYNSWDAVFSNFIGAGQSLLQDGYRLAGKCLREGGEGPVTDEQIDEVIGYLNRGIPVAQAHAGHATAIVGYERNSSYDGGGYFLYRNSWDTTFEDQGYGKYTFGEMKAANNNVALFVFETASQFPKIYKHGDYQGYNVALAPGKYTLTQLNNIGVENDDISSIVIPSGYTAYLYEDDNFGGTVKTLTSDVNSLASIDFNDKLSSLEIVSELPTVYQDINHDGYAVTLAPGKYTLAQLENLGISNDDLSSIEVPDGYTVYLYQHDNFGGEVKTLIDDEADFRNLSFNDEVSSILVVR</sequence>
<dbReference type="Pfam" id="PF00112">
    <property type="entry name" value="Peptidase_C1"/>
    <property type="match status" value="1"/>
</dbReference>
<organism evidence="5 6">
    <name type="scientific">Pseudobacteroides cellulosolvens ATCC 35603 = DSM 2933</name>
    <dbReference type="NCBI Taxonomy" id="398512"/>
    <lineage>
        <taxon>Bacteria</taxon>
        <taxon>Bacillati</taxon>
        <taxon>Bacillota</taxon>
        <taxon>Clostridia</taxon>
        <taxon>Eubacteriales</taxon>
        <taxon>Oscillospiraceae</taxon>
        <taxon>Pseudobacteroides</taxon>
    </lineage>
</organism>
<name>A0A0L6JNX1_9FIRM</name>
<keyword evidence="6" id="KW-1185">Reference proteome</keyword>
<dbReference type="InterPro" id="IPR000668">
    <property type="entry name" value="Peptidase_C1A_C"/>
</dbReference>
<dbReference type="InterPro" id="IPR001064">
    <property type="entry name" value="Beta/gamma_crystallin"/>
</dbReference>
<dbReference type="AlphaFoldDB" id="A0A0L6JNX1"/>
<feature type="domain" description="Beta/gamma crystallin 'Greek key'" evidence="4">
    <location>
        <begin position="299"/>
        <end position="339"/>
    </location>
</feature>
<dbReference type="InterPro" id="IPR011024">
    <property type="entry name" value="G_crystallin-like"/>
</dbReference>
<feature type="signal peptide" evidence="3">
    <location>
        <begin position="1"/>
        <end position="29"/>
    </location>
</feature>
<dbReference type="Pfam" id="PF00030">
    <property type="entry name" value="Crystall"/>
    <property type="match status" value="1"/>
</dbReference>
<proteinExistence type="inferred from homology"/>
<keyword evidence="3" id="KW-0732">Signal</keyword>
<protein>
    <submittedName>
        <fullName evidence="5">Beta and gamma crystallin</fullName>
    </submittedName>
</protein>
<evidence type="ECO:0000256" key="1">
    <source>
        <dbReference type="ARBA" id="ARBA00009646"/>
    </source>
</evidence>
<accession>A0A0L6JNX1</accession>
<dbReference type="GO" id="GO:0006508">
    <property type="term" value="P:proteolysis"/>
    <property type="evidence" value="ECO:0007669"/>
    <property type="project" value="InterPro"/>
</dbReference>
<dbReference type="Gene3D" id="3.90.70.10">
    <property type="entry name" value="Cysteine proteinases"/>
    <property type="match status" value="1"/>
</dbReference>
<dbReference type="InterPro" id="IPR038765">
    <property type="entry name" value="Papain-like_cys_pep_sf"/>
</dbReference>
<comment type="similarity">
    <text evidence="1">Belongs to the beta/gamma-crystallin family.</text>
</comment>
<evidence type="ECO:0000313" key="5">
    <source>
        <dbReference type="EMBL" id="KNY27067.1"/>
    </source>
</evidence>
<dbReference type="EMBL" id="LGTC01000001">
    <property type="protein sequence ID" value="KNY27067.1"/>
    <property type="molecule type" value="Genomic_DNA"/>
</dbReference>
<reference evidence="6" key="1">
    <citation type="submission" date="2015-07" db="EMBL/GenBank/DDBJ databases">
        <title>Near-Complete Genome Sequence of the Cellulolytic Bacterium Bacteroides (Pseudobacteroides) cellulosolvens ATCC 35603.</title>
        <authorList>
            <person name="Dassa B."/>
            <person name="Utturkar S.M."/>
            <person name="Klingeman D.M."/>
            <person name="Hurt R.A."/>
            <person name="Keller M."/>
            <person name="Xu J."/>
            <person name="Reddy Y.H.K."/>
            <person name="Borovok I."/>
            <person name="Grinberg I.R."/>
            <person name="Lamed R."/>
            <person name="Zhivin O."/>
            <person name="Bayer E.A."/>
            <person name="Brown S.D."/>
        </authorList>
    </citation>
    <scope>NUCLEOTIDE SEQUENCE [LARGE SCALE GENOMIC DNA]</scope>
    <source>
        <strain evidence="6">DSM 2933</strain>
    </source>
</reference>
<evidence type="ECO:0000256" key="3">
    <source>
        <dbReference type="SAM" id="SignalP"/>
    </source>
</evidence>
<dbReference type="SUPFAM" id="SSF54001">
    <property type="entry name" value="Cysteine proteinases"/>
    <property type="match status" value="1"/>
</dbReference>
<dbReference type="GO" id="GO:0008234">
    <property type="term" value="F:cysteine-type peptidase activity"/>
    <property type="evidence" value="ECO:0007669"/>
    <property type="project" value="InterPro"/>
</dbReference>
<evidence type="ECO:0000259" key="4">
    <source>
        <dbReference type="PROSITE" id="PS50915"/>
    </source>
</evidence>
<comment type="caution">
    <text evidence="5">The sequence shown here is derived from an EMBL/GenBank/DDBJ whole genome shotgun (WGS) entry which is preliminary data.</text>
</comment>